<keyword evidence="2" id="KW-1185">Reference proteome</keyword>
<accession>A0AAD4UK49</accession>
<dbReference type="Proteomes" id="UP001214576">
    <property type="component" value="Unassembled WGS sequence"/>
</dbReference>
<protein>
    <submittedName>
        <fullName evidence="1">Uncharacterized protein</fullName>
    </submittedName>
</protein>
<reference evidence="1" key="1">
    <citation type="submission" date="2022-03" db="EMBL/GenBank/DDBJ databases">
        <title>Genomic analyses of argali, domestic sheep and their hybrids provide insights into chromosomal evolution, heterosis and genetic basis of agronomic traits.</title>
        <authorList>
            <person name="Li M."/>
        </authorList>
    </citation>
    <scope>NUCLEOTIDE SEQUENCE</scope>
    <source>
        <strain evidence="1">CAU-MHL-2022a</strain>
        <tissue evidence="1">Skin</tissue>
    </source>
</reference>
<organism evidence="1 2">
    <name type="scientific">Ovis ammon polii</name>
    <dbReference type="NCBI Taxonomy" id="230172"/>
    <lineage>
        <taxon>Eukaryota</taxon>
        <taxon>Metazoa</taxon>
        <taxon>Chordata</taxon>
        <taxon>Craniata</taxon>
        <taxon>Vertebrata</taxon>
        <taxon>Euteleostomi</taxon>
        <taxon>Mammalia</taxon>
        <taxon>Eutheria</taxon>
        <taxon>Laurasiatheria</taxon>
        <taxon>Artiodactyla</taxon>
        <taxon>Ruminantia</taxon>
        <taxon>Pecora</taxon>
        <taxon>Bovidae</taxon>
        <taxon>Caprinae</taxon>
        <taxon>Ovis</taxon>
    </lineage>
</organism>
<evidence type="ECO:0000313" key="1">
    <source>
        <dbReference type="EMBL" id="KAI4546721.1"/>
    </source>
</evidence>
<dbReference type="EMBL" id="JAKZEL010000002">
    <property type="protein sequence ID" value="KAI4546721.1"/>
    <property type="molecule type" value="Genomic_DNA"/>
</dbReference>
<sequence>MSATLFAVYGFLIVVASLVGIRDTWALVVEVHRLRALSPVMMHHLYRRQGVLYDGWSTHSEGASSSVPVELVEMTLPVAGCLVMTFQETLFVFSWRYDFPLFAVLAEDLCPTEVSDANITSCPHCLIGCMKPFNFNTTDAIHLVTSI</sequence>
<proteinExistence type="predicted"/>
<gene>
    <name evidence="1" type="ORF">MG293_003276</name>
</gene>
<name>A0AAD4UK49_OVIAM</name>
<comment type="caution">
    <text evidence="1">The sequence shown here is derived from an EMBL/GenBank/DDBJ whole genome shotgun (WGS) entry which is preliminary data.</text>
</comment>
<dbReference type="AlphaFoldDB" id="A0AAD4UK49"/>
<evidence type="ECO:0000313" key="2">
    <source>
        <dbReference type="Proteomes" id="UP001214576"/>
    </source>
</evidence>